<proteinExistence type="predicted"/>
<feature type="transmembrane region" description="Helical" evidence="2">
    <location>
        <begin position="431"/>
        <end position="451"/>
    </location>
</feature>
<keyword evidence="2" id="KW-0812">Transmembrane</keyword>
<feature type="transmembrane region" description="Helical" evidence="2">
    <location>
        <begin position="492"/>
        <end position="512"/>
    </location>
</feature>
<dbReference type="SUPFAM" id="SSF57184">
    <property type="entry name" value="Growth factor receptor domain"/>
    <property type="match status" value="1"/>
</dbReference>
<dbReference type="Proteomes" id="UP000515163">
    <property type="component" value="Unplaced"/>
</dbReference>
<accession>A0A6P8JEK5</accession>
<dbReference type="InterPro" id="IPR032675">
    <property type="entry name" value="LRR_dom_sf"/>
</dbReference>
<evidence type="ECO:0000313" key="4">
    <source>
        <dbReference type="RefSeq" id="XP_031574830.1"/>
    </source>
</evidence>
<keyword evidence="3" id="KW-1185">Reference proteome</keyword>
<feature type="transmembrane region" description="Helical" evidence="2">
    <location>
        <begin position="598"/>
        <end position="619"/>
    </location>
</feature>
<dbReference type="GeneID" id="116308525"/>
<dbReference type="Gene3D" id="2.10.50.10">
    <property type="entry name" value="Tumor Necrosis Factor Receptor, subunit A, domain 2"/>
    <property type="match status" value="1"/>
</dbReference>
<reference evidence="4" key="1">
    <citation type="submission" date="2025-08" db="UniProtKB">
        <authorList>
            <consortium name="RefSeq"/>
        </authorList>
    </citation>
    <scope>IDENTIFICATION</scope>
    <source>
        <tissue evidence="4">Tentacle</tissue>
    </source>
</reference>
<keyword evidence="2" id="KW-0472">Membrane</keyword>
<sequence length="968" mass="109211">MLTKMPDRILRNMTLLKILMYHHNRISSRTLSRTLLYDLPNLYSLFASYNNLEYIQDYSFSKSSSLSHVLLNNNQLKYITNRTFYGAFQLKALFLMANPIAYIADGAFSSNTKMETLYILQTNIKTVNVKWFNLWFIYKNRTVVQIYTTKTPEALTVRGDIIFGYKSAGFKCVFEEEVCAPCLSGSYLTLSLDQSGFICTDCPAGGFYQDTIAVYADQASYGNGCQMCDNGTFVGIRTAPGRTKEDCKPCPEGTNNRMFAGFRACRCQVGFYRIDRFDKCYPCPDSGVTCFNESMTLKAGYYWQWNSKSEKDYYINFTNNLQIFDDSYDRDLVQFNGSFPKHYQCPRSESCLGGLDGECAEGYTGPLCAVCDKKHYQLVATCFKCPAVHWLIFQICAIFLLLMTIIFVVVKGKQRKAGETRSLTDIILARLKIIVSFYQISSGTLDAFSYVQWPSALTKMSEYAKFVQLNILQIAPLHCFNSRLKMDAYADLVITCSMTAGVILVALAYYHLKRAYLSKRVGKSSIQTDLDTTKEACYRNVFLFISVTYPQTCSKIFQMLPASCHKICQDSSEQQCSSYLKADYSITCFTDKYNQYVILAYAALIYPFAVPLLTVIVLWKYYYKRTLVKAVNDSRNKNAKSTEGEEQSKSIVMRHAMIANKWTQNASTSNKEQHAIKSQGEHLEVIEEPDSNADHSASTKEAPNPQHTQLMIFEENNTKEQVLGDGNQKRESSSETTPPIVAGMSFIFENYAESCWFWETIEMTRKLLLMSSLALIGAEGRNSLGVASILSGCYAILHAHFMPIPDKFEHALQLTSLLATFANTCIGMMLKIDQSALLDADAKIMDSLIITVLLVTANVMVTALVVVKYAIAIGQSIYYLIKNPRCSLSCCLSFMLTIDEVQGEARSINDNDNAWKMNTQLSQGNDFEAPGVKDVAGDLGLTAVEIGDEDNENEKDHQKQKEKKQDHE</sequence>
<dbReference type="InterPro" id="IPR026906">
    <property type="entry name" value="LRR_5"/>
</dbReference>
<dbReference type="SUPFAM" id="SSF52058">
    <property type="entry name" value="L domain-like"/>
    <property type="match status" value="1"/>
</dbReference>
<dbReference type="PANTHER" id="PTHR11319">
    <property type="entry name" value="G PROTEIN-COUPLED RECEPTOR-RELATED"/>
    <property type="match status" value="1"/>
</dbReference>
<gene>
    <name evidence="4" type="primary">LOC116308525</name>
</gene>
<dbReference type="Pfam" id="PF13306">
    <property type="entry name" value="LRR_5"/>
    <property type="match status" value="1"/>
</dbReference>
<keyword evidence="2" id="KW-1133">Transmembrane helix</keyword>
<dbReference type="KEGG" id="aten:116308525"/>
<feature type="transmembrane region" description="Helical" evidence="2">
    <location>
        <begin position="851"/>
        <end position="881"/>
    </location>
</feature>
<dbReference type="RefSeq" id="XP_031574830.1">
    <property type="nucleotide sequence ID" value="XM_031718970.1"/>
</dbReference>
<feature type="transmembrane region" description="Helical" evidence="2">
    <location>
        <begin position="387"/>
        <end position="410"/>
    </location>
</feature>
<dbReference type="AlphaFoldDB" id="A0A6P8JEK5"/>
<evidence type="ECO:0000256" key="1">
    <source>
        <dbReference type="SAM" id="MobiDB-lite"/>
    </source>
</evidence>
<evidence type="ECO:0000313" key="3">
    <source>
        <dbReference type="Proteomes" id="UP000515163"/>
    </source>
</evidence>
<feature type="region of interest" description="Disordered" evidence="1">
    <location>
        <begin position="945"/>
        <end position="968"/>
    </location>
</feature>
<dbReference type="InParanoid" id="A0A6P8JEK5"/>
<evidence type="ECO:0000256" key="2">
    <source>
        <dbReference type="SAM" id="Phobius"/>
    </source>
</evidence>
<dbReference type="OrthoDB" id="5964538at2759"/>
<feature type="compositionally biased region" description="Basic and acidic residues" evidence="1">
    <location>
        <begin position="954"/>
        <end position="968"/>
    </location>
</feature>
<dbReference type="Gene3D" id="3.80.10.10">
    <property type="entry name" value="Ribonuclease Inhibitor"/>
    <property type="match status" value="1"/>
</dbReference>
<name>A0A6P8JEK5_ACTTE</name>
<dbReference type="PANTHER" id="PTHR11319:SF35">
    <property type="entry name" value="OUTER MEMBRANE PROTEIN PMPC-RELATED"/>
    <property type="match status" value="1"/>
</dbReference>
<organism evidence="3 4">
    <name type="scientific">Actinia tenebrosa</name>
    <name type="common">Australian red waratah sea anemone</name>
    <dbReference type="NCBI Taxonomy" id="6105"/>
    <lineage>
        <taxon>Eukaryota</taxon>
        <taxon>Metazoa</taxon>
        <taxon>Cnidaria</taxon>
        <taxon>Anthozoa</taxon>
        <taxon>Hexacorallia</taxon>
        <taxon>Actiniaria</taxon>
        <taxon>Actiniidae</taxon>
        <taxon>Actinia</taxon>
    </lineage>
</organism>
<dbReference type="InterPro" id="IPR009030">
    <property type="entry name" value="Growth_fac_rcpt_cys_sf"/>
</dbReference>
<protein>
    <submittedName>
        <fullName evidence="4">Uncharacterized protein LOC116308525</fullName>
    </submittedName>
</protein>